<keyword evidence="2" id="KW-0812">Transmembrane</keyword>
<keyword evidence="8" id="KW-1267">Proteomics identification</keyword>
<dbReference type="OMA" id="SMRYNQA"/>
<feature type="compositionally biased region" description="Low complexity" evidence="1">
    <location>
        <begin position="300"/>
        <end position="310"/>
    </location>
</feature>
<keyword evidence="7" id="KW-1185">Reference proteome</keyword>
<dbReference type="RefSeq" id="NP_001168764.1">
    <property type="nucleotide sequence ID" value="NM_001175293.1"/>
</dbReference>
<evidence type="ECO:0000313" key="6">
    <source>
        <dbReference type="EnsemblPlants" id="Zm00001eb156930_P002"/>
    </source>
</evidence>
<feature type="compositionally biased region" description="Polar residues" evidence="1">
    <location>
        <begin position="281"/>
        <end position="299"/>
    </location>
</feature>
<feature type="transmembrane region" description="Helical" evidence="2">
    <location>
        <begin position="145"/>
        <end position="166"/>
    </location>
</feature>
<feature type="compositionally biased region" description="Gly residues" evidence="1">
    <location>
        <begin position="248"/>
        <end position="261"/>
    </location>
</feature>
<dbReference type="Proteomes" id="UP000007305">
    <property type="component" value="Chromosome 3"/>
</dbReference>
<evidence type="ECO:0000313" key="7">
    <source>
        <dbReference type="Proteomes" id="UP000007305"/>
    </source>
</evidence>
<feature type="compositionally biased region" description="Basic and acidic residues" evidence="1">
    <location>
        <begin position="172"/>
        <end position="182"/>
    </location>
</feature>
<dbReference type="PANTHER" id="PTHR35719:SF5">
    <property type="entry name" value="T6K12.7 PROTEIN"/>
    <property type="match status" value="1"/>
</dbReference>
<evidence type="ECO:0000313" key="4">
    <source>
        <dbReference type="EMBL" id="ACN30631.1"/>
    </source>
</evidence>
<sequence length="370" mass="40169">MLGVGLGVRLMVAVAPAPPVPAPPGKPPLPLCSSLRHRSSGWWFSNGDAHGRDSTAATTSSRATRRKWWSDPDGSQEDYGSSSLEEDEYGYGYDYDYEDEAAFPGFGGAGEMFDEPWFSKVFKTYGFMLPVMLASMFAVTGLKAFLMAMAIPLGQSAISFIIDAVWPRRKGNRDDRWRRPVQEEEEEEEDFPRDATDFATGGRGRYSSSYYEGRRGRQSYQSSVSNDFADAASAAVGADDSTKSSSSGDGGGNKSSGGYGGWDELLDNNNNTAAAREAKRSSNSFSAGNTYYSTKSRPSATGEADADYTAAGGGGRAEQGVGAPPERMRMRRRRVPRTMGLGSTRYKQAPLLMRLLVAVFPFLGSWFSVL</sequence>
<feature type="chain" id="PRO_5010827621" evidence="3">
    <location>
        <begin position="18"/>
        <end position="370"/>
    </location>
</feature>
<evidence type="ECO:0000256" key="1">
    <source>
        <dbReference type="SAM" id="MobiDB-lite"/>
    </source>
</evidence>
<reference evidence="6" key="3">
    <citation type="submission" date="2019-07" db="EMBL/GenBank/DDBJ databases">
        <authorList>
            <person name="Seetharam A."/>
            <person name="Woodhouse M."/>
            <person name="Cannon E."/>
        </authorList>
    </citation>
    <scope>NUCLEOTIDE SEQUENCE [LARGE SCALE GENOMIC DNA]</scope>
    <source>
        <strain evidence="6">cv. B73</strain>
    </source>
</reference>
<accession>C0P8Y6</accession>
<feature type="region of interest" description="Disordered" evidence="1">
    <location>
        <begin position="236"/>
        <end position="327"/>
    </location>
</feature>
<protein>
    <submittedName>
        <fullName evidence="4 6">Uncharacterized protein</fullName>
    </submittedName>
</protein>
<evidence type="ECO:0000256" key="3">
    <source>
        <dbReference type="SAM" id="SignalP"/>
    </source>
</evidence>
<dbReference type="AlphaFoldDB" id="C0P8Y6"/>
<feature type="compositionally biased region" description="Low complexity" evidence="1">
    <location>
        <begin position="236"/>
        <end position="247"/>
    </location>
</feature>
<evidence type="ECO:0000256" key="2">
    <source>
        <dbReference type="SAM" id="Phobius"/>
    </source>
</evidence>
<name>C0P8Y6_MAIZE</name>
<dbReference type="PANTHER" id="PTHR35719">
    <property type="entry name" value="OS01G0680600 PROTEIN"/>
    <property type="match status" value="1"/>
</dbReference>
<proteinExistence type="evidence at protein level"/>
<dbReference type="KEGG" id="zma:100276357"/>
<dbReference type="Gramene" id="Zm00001eb156930_T002">
    <property type="protein sequence ID" value="Zm00001eb156930_P002"/>
    <property type="gene ID" value="Zm00001eb156930"/>
</dbReference>
<gene>
    <name evidence="6" type="primary">LOC100276357</name>
    <name evidence="5" type="ORF">ZEAMMB73_Zm00001d043880</name>
</gene>
<dbReference type="ExpressionAtlas" id="C0P8Y6">
    <property type="expression patterns" value="baseline and differential"/>
</dbReference>
<evidence type="ECO:0007829" key="8">
    <source>
        <dbReference type="PeptideAtlas" id="C0P8Y6"/>
    </source>
</evidence>
<dbReference type="EnsemblPlants" id="Zm00001eb156930_T003">
    <property type="protein sequence ID" value="Zm00001eb156930_P003"/>
    <property type="gene ID" value="Zm00001eb156930"/>
</dbReference>
<feature type="transmembrane region" description="Helical" evidence="2">
    <location>
        <begin position="351"/>
        <end position="369"/>
    </location>
</feature>
<keyword evidence="2" id="KW-0472">Membrane</keyword>
<dbReference type="EnsemblPlants" id="Zm00001eb156930_T002">
    <property type="protein sequence ID" value="Zm00001eb156930_P002"/>
    <property type="gene ID" value="Zm00001eb156930"/>
</dbReference>
<reference evidence="4" key="1">
    <citation type="journal article" date="2009" name="PLoS Genet.">
        <title>Sequencing, mapping, and analysis of 27,455 maize full-length cDNAs.</title>
        <authorList>
            <person name="Soderlund C."/>
            <person name="Descour A."/>
            <person name="Kudrna D."/>
            <person name="Bomhoff M."/>
            <person name="Boyd L."/>
            <person name="Currie J."/>
            <person name="Angelova A."/>
            <person name="Collura K."/>
            <person name="Wissotski M."/>
            <person name="Ashley E."/>
            <person name="Morrow D."/>
            <person name="Fernandes J."/>
            <person name="Walbot V."/>
            <person name="Yu Y."/>
        </authorList>
    </citation>
    <scope>NUCLEOTIDE SEQUENCE</scope>
    <source>
        <strain evidence="4">B73</strain>
    </source>
</reference>
<dbReference type="Gramene" id="Zm00001eb156930_T003">
    <property type="protein sequence ID" value="Zm00001eb156930_P003"/>
    <property type="gene ID" value="Zm00001eb156930"/>
</dbReference>
<dbReference type="eggNOG" id="ENOG502RZ61">
    <property type="taxonomic scope" value="Eukaryota"/>
</dbReference>
<dbReference type="EMBL" id="BT064755">
    <property type="protein sequence ID" value="ACN30631.1"/>
    <property type="molecule type" value="mRNA"/>
</dbReference>
<evidence type="ECO:0000313" key="5">
    <source>
        <dbReference type="EMBL" id="ONM39345.1"/>
    </source>
</evidence>
<keyword evidence="3" id="KW-0732">Signal</keyword>
<dbReference type="PaxDb" id="4577-GRMZM2G037644_P01"/>
<keyword evidence="2" id="KW-1133">Transmembrane helix</keyword>
<feature type="signal peptide" evidence="3">
    <location>
        <begin position="1"/>
        <end position="17"/>
    </location>
</feature>
<dbReference type="IntAct" id="C0P8Y6">
    <property type="interactions" value="2"/>
</dbReference>
<organism evidence="4">
    <name type="scientific">Zea mays</name>
    <name type="common">Maize</name>
    <dbReference type="NCBI Taxonomy" id="4577"/>
    <lineage>
        <taxon>Eukaryota</taxon>
        <taxon>Viridiplantae</taxon>
        <taxon>Streptophyta</taxon>
        <taxon>Embryophyta</taxon>
        <taxon>Tracheophyta</taxon>
        <taxon>Spermatophyta</taxon>
        <taxon>Magnoliopsida</taxon>
        <taxon>Liliopsida</taxon>
        <taxon>Poales</taxon>
        <taxon>Poaceae</taxon>
        <taxon>PACMAD clade</taxon>
        <taxon>Panicoideae</taxon>
        <taxon>Andropogonodae</taxon>
        <taxon>Andropogoneae</taxon>
        <taxon>Tripsacinae</taxon>
        <taxon>Zea</taxon>
    </lineage>
</organism>
<dbReference type="OrthoDB" id="785439at2759"/>
<dbReference type="EMBL" id="CM007649">
    <property type="protein sequence ID" value="ONM39345.1"/>
    <property type="molecule type" value="Genomic_DNA"/>
</dbReference>
<dbReference type="GeneID" id="100276357"/>
<feature type="region of interest" description="Disordered" evidence="1">
    <location>
        <begin position="50"/>
        <end position="85"/>
    </location>
</feature>
<reference evidence="6" key="4">
    <citation type="submission" date="2021-05" db="UniProtKB">
        <authorList>
            <consortium name="EnsemblPlants"/>
        </authorList>
    </citation>
    <scope>IDENTIFICATION</scope>
    <source>
        <strain evidence="6">cv. B73</strain>
    </source>
</reference>
<feature type="region of interest" description="Disordered" evidence="1">
    <location>
        <begin position="172"/>
        <end position="214"/>
    </location>
</feature>
<reference evidence="5 7" key="2">
    <citation type="submission" date="2015-12" db="EMBL/GenBank/DDBJ databases">
        <title>Update maize B73 reference genome by single molecule sequencing technologies.</title>
        <authorList>
            <consortium name="Maize Genome Sequencing Project"/>
            <person name="Ware D."/>
        </authorList>
    </citation>
    <scope>NUCLEOTIDE SEQUENCE [LARGE SCALE GENOMIC DNA]</scope>
    <source>
        <strain evidence="7">cv. B73</strain>
        <tissue evidence="5">Seedling</tissue>
    </source>
</reference>
<dbReference type="HOGENOM" id="CLU_061074_0_0_1"/>